<dbReference type="Proteomes" id="UP000825935">
    <property type="component" value="Chromosome 13"/>
</dbReference>
<proteinExistence type="predicted"/>
<keyword evidence="1" id="KW-0812">Transmembrane</keyword>
<keyword evidence="1" id="KW-0472">Membrane</keyword>
<accession>A0A8T2TKI0</accession>
<comment type="caution">
    <text evidence="2">The sequence shown here is derived from an EMBL/GenBank/DDBJ whole genome shotgun (WGS) entry which is preliminary data.</text>
</comment>
<dbReference type="AlphaFoldDB" id="A0A8T2TKI0"/>
<organism evidence="2 3">
    <name type="scientific">Ceratopteris richardii</name>
    <name type="common">Triangle waterfern</name>
    <dbReference type="NCBI Taxonomy" id="49495"/>
    <lineage>
        <taxon>Eukaryota</taxon>
        <taxon>Viridiplantae</taxon>
        <taxon>Streptophyta</taxon>
        <taxon>Embryophyta</taxon>
        <taxon>Tracheophyta</taxon>
        <taxon>Polypodiopsida</taxon>
        <taxon>Polypodiidae</taxon>
        <taxon>Polypodiales</taxon>
        <taxon>Pteridineae</taxon>
        <taxon>Pteridaceae</taxon>
        <taxon>Parkerioideae</taxon>
        <taxon>Ceratopteris</taxon>
    </lineage>
</organism>
<dbReference type="EMBL" id="CM035418">
    <property type="protein sequence ID" value="KAH7421945.1"/>
    <property type="molecule type" value="Genomic_DNA"/>
</dbReference>
<keyword evidence="1" id="KW-1133">Transmembrane helix</keyword>
<evidence type="ECO:0000313" key="3">
    <source>
        <dbReference type="Proteomes" id="UP000825935"/>
    </source>
</evidence>
<keyword evidence="3" id="KW-1185">Reference proteome</keyword>
<protein>
    <submittedName>
        <fullName evidence="2">Uncharacterized protein</fullName>
    </submittedName>
</protein>
<reference evidence="2" key="1">
    <citation type="submission" date="2021-08" db="EMBL/GenBank/DDBJ databases">
        <title>WGS assembly of Ceratopteris richardii.</title>
        <authorList>
            <person name="Marchant D.B."/>
            <person name="Chen G."/>
            <person name="Jenkins J."/>
            <person name="Shu S."/>
            <person name="Leebens-Mack J."/>
            <person name="Grimwood J."/>
            <person name="Schmutz J."/>
            <person name="Soltis P."/>
            <person name="Soltis D."/>
            <person name="Chen Z.-H."/>
        </authorList>
    </citation>
    <scope>NUCLEOTIDE SEQUENCE</scope>
    <source>
        <strain evidence="2">Whitten #5841</strain>
        <tissue evidence="2">Leaf</tissue>
    </source>
</reference>
<feature type="transmembrane region" description="Helical" evidence="1">
    <location>
        <begin position="37"/>
        <end position="57"/>
    </location>
</feature>
<sequence length="107" mass="12557">MCNVQCVCYQEKGISTCMLHIWIFNSDHSNPLWKLPYRQVSCSIVLLVTVYSFIILNKMSLNGIHVREEGRVQCACQSPAYEIERDTEMVRKFYIANENYHRYSPNS</sequence>
<gene>
    <name evidence="2" type="ORF">KP509_13G082900</name>
</gene>
<name>A0A8T2TKI0_CERRI</name>
<evidence type="ECO:0000313" key="2">
    <source>
        <dbReference type="EMBL" id="KAH7421945.1"/>
    </source>
</evidence>
<evidence type="ECO:0000256" key="1">
    <source>
        <dbReference type="SAM" id="Phobius"/>
    </source>
</evidence>